<sequence>MNGLKLSLNVSRSKLRPHAYLTENSQTAGVSAIMDKNAEVLVCGASIMKDVWEIRMREYRQKWQLEEDRIRKSALERINQDWQARMSSKIKPPKRLERKAKLPEESSLDVHKAKKTHLGRPQGFQSSRIQRQLDLTKTAKANKLAMLRHLNESCPGLMVWAKSWKFSQPLPQPEESPCAFDWGQSWKFLNVQPSTDGKPWFDHGFDTNIDMSSNDMFLWEKLSKAVDSECIQQDLVTPEWENSWIFTQKRKEYHEKTNKSDCNKFTNLGDQNEERASDWNESWKSTKSVKGDASSDLIQPTANKEKQPELSWNDSWMHFKKQLHLKSKTTNNSGWSESWRVAKTISEMETKSIQSQAMVPEELRPNICNVIMNVSREMKHTIPLRDTQPSEWEKSWVTIKNLSEYKEEINKEVEVKAETLKPVNFKQATEHVKFDIFALPKSQQRQEMLNFSEQIDWKDSWKMLKCQHREERTLRNQRHPPSQFSLTLTEWAGSWRFTNLTLNQDGGLWQQGWSANAQPRPIRRGQKNEDIPHNGPTGVRAWAESWRSTRHQHLLERQVAGISTQPVCQHAYARSVADWEQSWTSSTHHHHDRPSMNAWNDSWRFSTLQKFQPEHALFEKPLELIRASNPYSRSLNSQTFKERNTVKEWNDSWKVKKRFDGPGLKQLMKNEVLDWDNSWMFTSTEFYQRQGEGYSDVKNHVMLKPVQIESRSEWGRSWKMSNPQPPKNIALWLDAKPKSFSAQDLTLWSKHKHIYYLPSASPKDLKLKIWAKSWRWTKIDLDSKQGKDGDKSVIMKKTTKIRKQLDIDQQKPQVKRWSDACKMVKTQPKRSIKSKSKNMEDEDEKMFEEWMDSWKFSNHLKTCELAKLSLSYWKNSWKFLLDPNVPMNGPKTSKRR</sequence>
<proteinExistence type="predicted"/>
<dbReference type="AlphaFoldDB" id="A0AA88P6H3"/>
<reference evidence="2" key="1">
    <citation type="submission" date="2023-08" db="EMBL/GenBank/DDBJ databases">
        <title>Chromosome-level Genome Assembly of mud carp (Cirrhinus molitorella).</title>
        <authorList>
            <person name="Liu H."/>
        </authorList>
    </citation>
    <scope>NUCLEOTIDE SEQUENCE</scope>
    <source>
        <strain evidence="2">Prfri</strain>
        <tissue evidence="2">Muscle</tissue>
    </source>
</reference>
<feature type="region of interest" description="Disordered" evidence="1">
    <location>
        <begin position="86"/>
        <end position="123"/>
    </location>
</feature>
<dbReference type="Proteomes" id="UP001187343">
    <property type="component" value="Unassembled WGS sequence"/>
</dbReference>
<accession>A0AA88P6H3</accession>
<comment type="caution">
    <text evidence="2">The sequence shown here is derived from an EMBL/GenBank/DDBJ whole genome shotgun (WGS) entry which is preliminary data.</text>
</comment>
<protein>
    <submittedName>
        <fullName evidence="2">Uncharacterized protein</fullName>
    </submittedName>
</protein>
<feature type="region of interest" description="Disordered" evidence="1">
    <location>
        <begin position="264"/>
        <end position="294"/>
    </location>
</feature>
<evidence type="ECO:0000256" key="1">
    <source>
        <dbReference type="SAM" id="MobiDB-lite"/>
    </source>
</evidence>
<gene>
    <name evidence="2" type="ORF">Q8A67_023233</name>
</gene>
<organism evidence="2 3">
    <name type="scientific">Cirrhinus molitorella</name>
    <name type="common">mud carp</name>
    <dbReference type="NCBI Taxonomy" id="172907"/>
    <lineage>
        <taxon>Eukaryota</taxon>
        <taxon>Metazoa</taxon>
        <taxon>Chordata</taxon>
        <taxon>Craniata</taxon>
        <taxon>Vertebrata</taxon>
        <taxon>Euteleostomi</taxon>
        <taxon>Actinopterygii</taxon>
        <taxon>Neopterygii</taxon>
        <taxon>Teleostei</taxon>
        <taxon>Ostariophysi</taxon>
        <taxon>Cypriniformes</taxon>
        <taxon>Cyprinidae</taxon>
        <taxon>Labeoninae</taxon>
        <taxon>Labeonini</taxon>
        <taxon>Cirrhinus</taxon>
    </lineage>
</organism>
<dbReference type="EMBL" id="JAUYZG010000023">
    <property type="protein sequence ID" value="KAK2870706.1"/>
    <property type="molecule type" value="Genomic_DNA"/>
</dbReference>
<keyword evidence="3" id="KW-1185">Reference proteome</keyword>
<evidence type="ECO:0000313" key="3">
    <source>
        <dbReference type="Proteomes" id="UP001187343"/>
    </source>
</evidence>
<feature type="compositionally biased region" description="Basic and acidic residues" evidence="1">
    <location>
        <begin position="99"/>
        <end position="111"/>
    </location>
</feature>
<evidence type="ECO:0000313" key="2">
    <source>
        <dbReference type="EMBL" id="KAK2870706.1"/>
    </source>
</evidence>
<feature type="compositionally biased region" description="Polar residues" evidence="1">
    <location>
        <begin position="279"/>
        <end position="288"/>
    </location>
</feature>
<name>A0AA88P6H3_9TELE</name>